<organism evidence="2 3">
    <name type="scientific">Micromonospora viridifaciens</name>
    <dbReference type="NCBI Taxonomy" id="1881"/>
    <lineage>
        <taxon>Bacteria</taxon>
        <taxon>Bacillati</taxon>
        <taxon>Actinomycetota</taxon>
        <taxon>Actinomycetes</taxon>
        <taxon>Micromonosporales</taxon>
        <taxon>Micromonosporaceae</taxon>
        <taxon>Micromonospora</taxon>
    </lineage>
</organism>
<evidence type="ECO:0000313" key="3">
    <source>
        <dbReference type="Proteomes" id="UP000198242"/>
    </source>
</evidence>
<proteinExistence type="predicted"/>
<evidence type="ECO:0000313" key="2">
    <source>
        <dbReference type="EMBL" id="SCF01989.1"/>
    </source>
</evidence>
<protein>
    <submittedName>
        <fullName evidence="2">Uncharacterized protein</fullName>
    </submittedName>
</protein>
<dbReference type="AlphaFoldDB" id="A0A1C4X0M1"/>
<feature type="region of interest" description="Disordered" evidence="1">
    <location>
        <begin position="83"/>
        <end position="102"/>
    </location>
</feature>
<gene>
    <name evidence="2" type="ORF">GA0074695_2905</name>
</gene>
<dbReference type="Proteomes" id="UP000198242">
    <property type="component" value="Chromosome I"/>
</dbReference>
<accession>A0A1C4X0M1</accession>
<dbReference type="EMBL" id="LT607411">
    <property type="protein sequence ID" value="SCF01989.1"/>
    <property type="molecule type" value="Genomic_DNA"/>
</dbReference>
<evidence type="ECO:0000256" key="1">
    <source>
        <dbReference type="SAM" id="MobiDB-lite"/>
    </source>
</evidence>
<reference evidence="3" key="1">
    <citation type="submission" date="2016-06" db="EMBL/GenBank/DDBJ databases">
        <authorList>
            <person name="Varghese N."/>
            <person name="Submissions Spin"/>
        </authorList>
    </citation>
    <scope>NUCLEOTIDE SEQUENCE [LARGE SCALE GENOMIC DNA]</scope>
    <source>
        <strain evidence="3">DSM 43909</strain>
    </source>
</reference>
<sequence length="102" mass="11328">MEIAVIWVPADIEPLEPALSACLYHTCRAGYRLAGVVRTPWETIEQTMIDGEVDVVVIADRAHLPANRSPRIEVAAELPAHPLSEAGQARQMAPRRCRPHLR</sequence>
<name>A0A1C4X0M1_MICVI</name>
<keyword evidence="3" id="KW-1185">Reference proteome</keyword>
<feature type="compositionally biased region" description="Basic residues" evidence="1">
    <location>
        <begin position="93"/>
        <end position="102"/>
    </location>
</feature>